<evidence type="ECO:0000256" key="5">
    <source>
        <dbReference type="ARBA" id="ARBA00023136"/>
    </source>
</evidence>
<dbReference type="GO" id="GO:0005484">
    <property type="term" value="F:SNAP receptor activity"/>
    <property type="evidence" value="ECO:0007669"/>
    <property type="project" value="TreeGrafter"/>
</dbReference>
<name>A0A6A6VIF7_9PLEO</name>
<evidence type="ECO:0000256" key="7">
    <source>
        <dbReference type="SAM" id="Phobius"/>
    </source>
</evidence>
<evidence type="ECO:0000256" key="3">
    <source>
        <dbReference type="ARBA" id="ARBA00022692"/>
    </source>
</evidence>
<proteinExistence type="inferred from homology"/>
<dbReference type="Proteomes" id="UP000799440">
    <property type="component" value="Unassembled WGS sequence"/>
</dbReference>
<dbReference type="PANTHER" id="PTHR19957">
    <property type="entry name" value="SYNTAXIN"/>
    <property type="match status" value="1"/>
</dbReference>
<dbReference type="GO" id="GO:0005886">
    <property type="term" value="C:plasma membrane"/>
    <property type="evidence" value="ECO:0007669"/>
    <property type="project" value="TreeGrafter"/>
</dbReference>
<keyword evidence="4 7" id="KW-1133">Transmembrane helix</keyword>
<dbReference type="GO" id="GO:0006886">
    <property type="term" value="P:intracellular protein transport"/>
    <property type="evidence" value="ECO:0007669"/>
    <property type="project" value="TreeGrafter"/>
</dbReference>
<dbReference type="SMART" id="SM00503">
    <property type="entry name" value="SynN"/>
    <property type="match status" value="1"/>
</dbReference>
<sequence length="354" mass="40104">MDTSRDRDTYESENPYISNNQLYSPYSSPGGTGGNPYGGTFNQTPAPPPPVAHQDSNYSQPSQYSQYSSTHEPLPQTTSTPLSQQDFLTRVNGTKSRIRQLSSNIQEIGSIHQRLLASPESDASRALESLVTQTQVRNTQIKDEIKFLERDAARDPSNTAKRTQVEALKRSFRSQLDDFYREEADYSRRYREAISRQYRIVNPEATEEEVQEAANADWGEEGIFTQALKSNRTGQASSVLGAVRARHNDIQAIEKTMAELSQLFQQLDEQVVYQEVQVDETEQQTHQVVDDHRHANEQLDRGIASAKRARKLKWWCLFTVVAIICILALILGLYFGLRNNGNNNRSNNRNTTGQ</sequence>
<dbReference type="GO" id="GO:0012505">
    <property type="term" value="C:endomembrane system"/>
    <property type="evidence" value="ECO:0007669"/>
    <property type="project" value="TreeGrafter"/>
</dbReference>
<dbReference type="EMBL" id="MU006568">
    <property type="protein sequence ID" value="KAF2748897.1"/>
    <property type="molecule type" value="Genomic_DNA"/>
</dbReference>
<dbReference type="GO" id="GO:0000149">
    <property type="term" value="F:SNARE binding"/>
    <property type="evidence" value="ECO:0007669"/>
    <property type="project" value="TreeGrafter"/>
</dbReference>
<evidence type="ECO:0000313" key="9">
    <source>
        <dbReference type="EMBL" id="KAF2748897.1"/>
    </source>
</evidence>
<keyword evidence="5 7" id="KW-0472">Membrane</keyword>
<evidence type="ECO:0000256" key="4">
    <source>
        <dbReference type="ARBA" id="ARBA00022989"/>
    </source>
</evidence>
<feature type="compositionally biased region" description="Basic and acidic residues" evidence="6">
    <location>
        <begin position="1"/>
        <end position="10"/>
    </location>
</feature>
<dbReference type="Gene3D" id="1.20.58.70">
    <property type="match status" value="1"/>
</dbReference>
<dbReference type="InterPro" id="IPR045242">
    <property type="entry name" value="Syntaxin"/>
</dbReference>
<comment type="similarity">
    <text evidence="2">Belongs to the syntaxin family.</text>
</comment>
<feature type="compositionally biased region" description="Low complexity" evidence="6">
    <location>
        <begin position="56"/>
        <end position="69"/>
    </location>
</feature>
<protein>
    <submittedName>
        <fullName evidence="9">t-SNARE</fullName>
    </submittedName>
</protein>
<evidence type="ECO:0000256" key="1">
    <source>
        <dbReference type="ARBA" id="ARBA00004211"/>
    </source>
</evidence>
<gene>
    <name evidence="9" type="ORF">M011DRAFT_485543</name>
</gene>
<organism evidence="9 10">
    <name type="scientific">Sporormia fimetaria CBS 119925</name>
    <dbReference type="NCBI Taxonomy" id="1340428"/>
    <lineage>
        <taxon>Eukaryota</taxon>
        <taxon>Fungi</taxon>
        <taxon>Dikarya</taxon>
        <taxon>Ascomycota</taxon>
        <taxon>Pezizomycotina</taxon>
        <taxon>Dothideomycetes</taxon>
        <taxon>Pleosporomycetidae</taxon>
        <taxon>Pleosporales</taxon>
        <taxon>Sporormiaceae</taxon>
        <taxon>Sporormia</taxon>
    </lineage>
</organism>
<dbReference type="OrthoDB" id="10255013at2759"/>
<dbReference type="Pfam" id="PF00804">
    <property type="entry name" value="Syntaxin"/>
    <property type="match status" value="1"/>
</dbReference>
<dbReference type="GO" id="GO:0031201">
    <property type="term" value="C:SNARE complex"/>
    <property type="evidence" value="ECO:0007669"/>
    <property type="project" value="TreeGrafter"/>
</dbReference>
<dbReference type="InterPro" id="IPR000727">
    <property type="entry name" value="T_SNARE_dom"/>
</dbReference>
<dbReference type="SUPFAM" id="SSF47661">
    <property type="entry name" value="t-snare proteins"/>
    <property type="match status" value="1"/>
</dbReference>
<keyword evidence="3 7" id="KW-0812">Transmembrane</keyword>
<comment type="subcellular location">
    <subcellularLocation>
        <location evidence="1">Membrane</location>
        <topology evidence="1">Single-pass type IV membrane protein</topology>
    </subcellularLocation>
</comment>
<keyword evidence="10" id="KW-1185">Reference proteome</keyword>
<evidence type="ECO:0000256" key="6">
    <source>
        <dbReference type="SAM" id="MobiDB-lite"/>
    </source>
</evidence>
<reference evidence="9" key="1">
    <citation type="journal article" date="2020" name="Stud. Mycol.">
        <title>101 Dothideomycetes genomes: a test case for predicting lifestyles and emergence of pathogens.</title>
        <authorList>
            <person name="Haridas S."/>
            <person name="Albert R."/>
            <person name="Binder M."/>
            <person name="Bloem J."/>
            <person name="Labutti K."/>
            <person name="Salamov A."/>
            <person name="Andreopoulos B."/>
            <person name="Baker S."/>
            <person name="Barry K."/>
            <person name="Bills G."/>
            <person name="Bluhm B."/>
            <person name="Cannon C."/>
            <person name="Castanera R."/>
            <person name="Culley D."/>
            <person name="Daum C."/>
            <person name="Ezra D."/>
            <person name="Gonzalez J."/>
            <person name="Henrissat B."/>
            <person name="Kuo A."/>
            <person name="Liang C."/>
            <person name="Lipzen A."/>
            <person name="Lutzoni F."/>
            <person name="Magnuson J."/>
            <person name="Mondo S."/>
            <person name="Nolan M."/>
            <person name="Ohm R."/>
            <person name="Pangilinan J."/>
            <person name="Park H.-J."/>
            <person name="Ramirez L."/>
            <person name="Alfaro M."/>
            <person name="Sun H."/>
            <person name="Tritt A."/>
            <person name="Yoshinaga Y."/>
            <person name="Zwiers L.-H."/>
            <person name="Turgeon B."/>
            <person name="Goodwin S."/>
            <person name="Spatafora J."/>
            <person name="Crous P."/>
            <person name="Grigoriev I."/>
        </authorList>
    </citation>
    <scope>NUCLEOTIDE SEQUENCE</scope>
    <source>
        <strain evidence="9">CBS 119925</strain>
    </source>
</reference>
<dbReference type="InterPro" id="IPR010989">
    <property type="entry name" value="SNARE"/>
</dbReference>
<evidence type="ECO:0000256" key="2">
    <source>
        <dbReference type="ARBA" id="ARBA00009063"/>
    </source>
</evidence>
<dbReference type="PROSITE" id="PS50192">
    <property type="entry name" value="T_SNARE"/>
    <property type="match status" value="1"/>
</dbReference>
<feature type="domain" description="T-SNARE coiled-coil homology" evidence="8">
    <location>
        <begin position="240"/>
        <end position="302"/>
    </location>
</feature>
<dbReference type="AlphaFoldDB" id="A0A6A6VIF7"/>
<dbReference type="GO" id="GO:0006887">
    <property type="term" value="P:exocytosis"/>
    <property type="evidence" value="ECO:0007669"/>
    <property type="project" value="TreeGrafter"/>
</dbReference>
<feature type="region of interest" description="Disordered" evidence="6">
    <location>
        <begin position="1"/>
        <end position="84"/>
    </location>
</feature>
<feature type="transmembrane region" description="Helical" evidence="7">
    <location>
        <begin position="314"/>
        <end position="337"/>
    </location>
</feature>
<dbReference type="GO" id="GO:0006906">
    <property type="term" value="P:vesicle fusion"/>
    <property type="evidence" value="ECO:0007669"/>
    <property type="project" value="TreeGrafter"/>
</dbReference>
<dbReference type="PANTHER" id="PTHR19957:SF307">
    <property type="entry name" value="PROTEIN SSO1-RELATED"/>
    <property type="match status" value="1"/>
</dbReference>
<evidence type="ECO:0000259" key="8">
    <source>
        <dbReference type="PROSITE" id="PS50192"/>
    </source>
</evidence>
<evidence type="ECO:0000313" key="10">
    <source>
        <dbReference type="Proteomes" id="UP000799440"/>
    </source>
</evidence>
<accession>A0A6A6VIF7</accession>
<feature type="compositionally biased region" description="Polar residues" evidence="6">
    <location>
        <begin position="75"/>
        <end position="84"/>
    </location>
</feature>
<dbReference type="InterPro" id="IPR006011">
    <property type="entry name" value="Syntaxin_N"/>
</dbReference>
<dbReference type="CDD" id="cd15849">
    <property type="entry name" value="SNARE_Sso1"/>
    <property type="match status" value="1"/>
</dbReference>
<dbReference type="GO" id="GO:0048278">
    <property type="term" value="P:vesicle docking"/>
    <property type="evidence" value="ECO:0007669"/>
    <property type="project" value="TreeGrafter"/>
</dbReference>